<feature type="compositionally biased region" description="Basic and acidic residues" evidence="1">
    <location>
        <begin position="1998"/>
        <end position="2010"/>
    </location>
</feature>
<feature type="region of interest" description="Disordered" evidence="1">
    <location>
        <begin position="1810"/>
        <end position="1852"/>
    </location>
</feature>
<dbReference type="PANTHER" id="PTHR48429">
    <property type="entry name" value="AGENET DOMAIN-CONTAINING PROTEIN"/>
    <property type="match status" value="1"/>
</dbReference>
<feature type="compositionally biased region" description="Gly residues" evidence="1">
    <location>
        <begin position="958"/>
        <end position="968"/>
    </location>
</feature>
<feature type="region of interest" description="Disordered" evidence="1">
    <location>
        <begin position="922"/>
        <end position="988"/>
    </location>
</feature>
<dbReference type="SMART" id="SM00743">
    <property type="entry name" value="Agenet"/>
    <property type="match status" value="2"/>
</dbReference>
<organism evidence="3 4">
    <name type="scientific">Prunus yedoensis var. nudiflora</name>
    <dbReference type="NCBI Taxonomy" id="2094558"/>
    <lineage>
        <taxon>Eukaryota</taxon>
        <taxon>Viridiplantae</taxon>
        <taxon>Streptophyta</taxon>
        <taxon>Embryophyta</taxon>
        <taxon>Tracheophyta</taxon>
        <taxon>Spermatophyta</taxon>
        <taxon>Magnoliopsida</taxon>
        <taxon>eudicotyledons</taxon>
        <taxon>Gunneridae</taxon>
        <taxon>Pentapetalae</taxon>
        <taxon>rosids</taxon>
        <taxon>fabids</taxon>
        <taxon>Rosales</taxon>
        <taxon>Rosaceae</taxon>
        <taxon>Amygdaloideae</taxon>
        <taxon>Amygdaleae</taxon>
        <taxon>Prunus</taxon>
    </lineage>
</organism>
<protein>
    <recommendedName>
        <fullName evidence="2">Agenet domain-containing protein</fullName>
    </recommendedName>
</protein>
<dbReference type="OrthoDB" id="433924at2759"/>
<feature type="compositionally biased region" description="Basic and acidic residues" evidence="1">
    <location>
        <begin position="1810"/>
        <end position="1823"/>
    </location>
</feature>
<feature type="compositionally biased region" description="Polar residues" evidence="1">
    <location>
        <begin position="257"/>
        <end position="274"/>
    </location>
</feature>
<feature type="compositionally biased region" description="Basic and acidic residues" evidence="1">
    <location>
        <begin position="1949"/>
        <end position="1968"/>
    </location>
</feature>
<feature type="region of interest" description="Disordered" evidence="1">
    <location>
        <begin position="1095"/>
        <end position="1116"/>
    </location>
</feature>
<evidence type="ECO:0000313" key="3">
    <source>
        <dbReference type="EMBL" id="PQQ13708.1"/>
    </source>
</evidence>
<feature type="compositionally biased region" description="Polar residues" evidence="1">
    <location>
        <begin position="2095"/>
        <end position="2111"/>
    </location>
</feature>
<feature type="domain" description="Agenet" evidence="2">
    <location>
        <begin position="1648"/>
        <end position="1714"/>
    </location>
</feature>
<gene>
    <name evidence="3" type="ORF">Pyn_07149</name>
</gene>
<feature type="compositionally biased region" description="Polar residues" evidence="1">
    <location>
        <begin position="714"/>
        <end position="724"/>
    </location>
</feature>
<dbReference type="PANTHER" id="PTHR48429:SF1">
    <property type="entry name" value="AGENET DOMAIN-CONTAINING PROTEIN"/>
    <property type="match status" value="1"/>
</dbReference>
<dbReference type="InterPro" id="IPR055274">
    <property type="entry name" value="SWO1"/>
</dbReference>
<feature type="region of interest" description="Disordered" evidence="1">
    <location>
        <begin position="855"/>
        <end position="907"/>
    </location>
</feature>
<dbReference type="InterPro" id="IPR014002">
    <property type="entry name" value="Agenet_dom_plant"/>
</dbReference>
<feature type="compositionally biased region" description="Polar residues" evidence="1">
    <location>
        <begin position="2128"/>
        <end position="2138"/>
    </location>
</feature>
<feature type="compositionally biased region" description="Basic and acidic residues" evidence="1">
    <location>
        <begin position="25"/>
        <end position="40"/>
    </location>
</feature>
<dbReference type="Proteomes" id="UP000250321">
    <property type="component" value="Unassembled WGS sequence"/>
</dbReference>
<evidence type="ECO:0000313" key="4">
    <source>
        <dbReference type="Proteomes" id="UP000250321"/>
    </source>
</evidence>
<feature type="domain" description="Agenet" evidence="2">
    <location>
        <begin position="1739"/>
        <end position="1797"/>
    </location>
</feature>
<comment type="caution">
    <text evidence="3">The sequence shown here is derived from an EMBL/GenBank/DDBJ whole genome shotgun (WGS) entry which is preliminary data.</text>
</comment>
<feature type="compositionally biased region" description="Low complexity" evidence="1">
    <location>
        <begin position="2030"/>
        <end position="2052"/>
    </location>
</feature>
<feature type="region of interest" description="Disordered" evidence="1">
    <location>
        <begin position="1545"/>
        <end position="1582"/>
    </location>
</feature>
<feature type="compositionally biased region" description="Polar residues" evidence="1">
    <location>
        <begin position="2011"/>
        <end position="2023"/>
    </location>
</feature>
<sequence length="2138" mass="229228">MKSGPRCCRLATPPSIRRNPNSIRRKLEDSDDRTIGEQLRDQTGWISSPDGGRDTPMDYDDNDFQSQNLHLAGEGNTNYPPVLRPYALPKFDFDDSLQGHLRFDSLVETEVFLGIESSETNHWIEDFSRGSSGIEFNSSAAESCSISRRNNVWSEATSSESVEMLLKSVGQEEIIPPRTIFEELDACKELRCLTKQMEPSFNNDDNILSQMEDVTDLQPTLPQDDIPENLSGIEDVGVDQLPVEDASQTHEGKLSVAGNSGDQDPNALSGNDTPHVTKGNLLADGKCKDADPVDFDNLFDEPPDKREDSCASGMQIGGMTTSVQNVIAIGDELNNKDVEHNIKNVNEENPGGHVLSIETQNMNEKAGEKVTCHLENPHCSASEVESIELGIANQDSVINVEEQSGVILQGDSNLHMLGGYSDRVYGEVLADTNKCEDMVSDIGIDQSKLNTHDLSPIAYKIDTGYAVEVSNNNAEISSSLEPTLKGDSDLHMVDGCSDRECRGVPAETNKCEDLVLFKDTDTGDDHSKLNTMIYHQWFIEAMIGLQLGDGDVGDGNLDLSQIEKDSTELFNESNNTELEIGGSVDKEFQPSSVCEGSAEKELIVPKLKHDADGNESVANVSLENPDPASCVTMDAVPSSSGNGTTTNINHSEVEEETSPDVGPHCDKKQETAYKMLKDASFPCIVSSPLAETGPGSVSEAGKVANEVSKRSTNEMEASSVQCESLENDGDGAGATIKDSFEKASANVTDPIMNCDTNVTQPGSSLLVEICGGSAKKVMEDTDTSEVSGDKGSAQDAVPSVNGDASMICEGSTCSAALPESHTGFVAPESGRSSVDPHKPDCVSPKVVGTTEPFETKHELGNNKGPTNQSAPVSDIVGDGGNYSPNSWNPNGNDAFKDRRNGTSDVSLSADLPKADAANIVQRSPAIPSPKIVEGSKENSGSGQLDAKISQDISHGGPLVSGGDIGRGGSKSTPERRTRRAPSKATDLNTSAPQSVIFQQPFTDLQQVQLRAQIFVYGALIQGIAPEEAYMVSAFGGPDGGRGMWENAWRVCIERLHGQKSTPINPETPLQSRSELRFTGSRASDQVIKQGALHNKGLSSPVGRASTKGTPPTASPMIPISSPLWSISTPVCEGLQYSVIPRGSVMDYQQGFNPLHPFQTPSVKNLVGHNTTWMPQSSFRGPWLPSPQSSTEASIHFSAFPSTEAVQLTPIKEVSLPQLPTVKHVPSGPSAQTGGPISAFAGPSPLLDPKKVSASPGQHSADPKPRKRKKISPSEELGQISLQAQSQPESALTVAVVSSTTPSTLLSKAMPEKLIMSVPPMSSSDQLKKADLDLEQRAILSEETLTKVKEARQQAEEAASLAAAAVSHSQAIWNQLEKQKNSKLISDGEAKLASAAVAVAAAAAVAKAAAAAANVASNAALQAKLMAEEALDNYENPSQGMRMATPVSILRGEDGTNSSSSILVAAREAARRKVVAASAASKRAENLDAIVKAAELAAEAVSQAGTIVAMGDPLPLSELAEAGPEGYWKVPQVSSELVTKSNDMMREQSNVGTVEEDAGTSTRHSKDRQSDKKEAQPTALEKLPIPIELNRESTEDQLRSVVGVSGFNIVNEKGSKGPKGRKVSEIGSKSALMTVENDFEKEEHASEESGIKEGSLVEVLKDGGGFGAAWFTANVLSLQDGKAFVCYTELQSDEGSGKLQEWVALEGEEDKPPKIRIARPVTALGFEGTRKRRRAAMADYAWSVGDKVDAWIQDSWWEGVVTEKNKKDETILTVHFPAQGEKSVVKAWHLRPSLIWKDGEWVEWFSVRNDSASHEGDMPQEKRPKLGSPAVEGKGKDKTSKSIDIVDSGKPEEPRLLNLSANEKVFNLGKNTRTENKPDPTRTIRTGLQKEGAKVVYGIPKPGKKRKFMEVSKHYVANQSNKINETNDSMKFAKYLMPQGSGSRGLKNTSKIDTREKQVTESKLKDLKSVKPQGVPSKSVPQKDNLLTDARTVSDGSSEMDHTGKIKDSVSRVDSVSGKHTLSQPEGPIIFSSLAPSSDFPSSKKVSASTAKSRSNKGNLAPAGAKLGKIEEGKVFSGNPAKSTSEVAEPRRSNRRIQPTSRLLEGLQSSLIITKIPSGSHDKGHRSQNRNASRGNNNG</sequence>
<name>A0A314Z9B9_PRUYE</name>
<evidence type="ECO:0000256" key="1">
    <source>
        <dbReference type="SAM" id="MobiDB-lite"/>
    </source>
</evidence>
<feature type="region of interest" description="Disordered" evidence="1">
    <location>
        <begin position="248"/>
        <end position="277"/>
    </location>
</feature>
<accession>A0A314Z9B9</accession>
<proteinExistence type="predicted"/>
<keyword evidence="4" id="KW-1185">Reference proteome</keyword>
<evidence type="ECO:0000259" key="2">
    <source>
        <dbReference type="SMART" id="SM00743"/>
    </source>
</evidence>
<feature type="compositionally biased region" description="Polar residues" evidence="1">
    <location>
        <begin position="882"/>
        <end position="891"/>
    </location>
</feature>
<feature type="region of interest" description="Disordered" evidence="1">
    <location>
        <begin position="710"/>
        <end position="729"/>
    </location>
</feature>
<dbReference type="STRING" id="2094558.A0A314Z9B9"/>
<reference evidence="3 4" key="1">
    <citation type="submission" date="2018-02" db="EMBL/GenBank/DDBJ databases">
        <title>Draft genome of wild Prunus yedoensis var. nudiflora.</title>
        <authorList>
            <person name="Baek S."/>
            <person name="Kim J.-H."/>
            <person name="Choi K."/>
            <person name="Kim G.-B."/>
            <person name="Cho A."/>
            <person name="Jang H."/>
            <person name="Shin C.-H."/>
            <person name="Yu H.-J."/>
            <person name="Mun J.-H."/>
        </authorList>
    </citation>
    <scope>NUCLEOTIDE SEQUENCE [LARGE SCALE GENOMIC DNA]</scope>
    <source>
        <strain evidence="4">cv. Jeju island</strain>
        <tissue evidence="3">Leaf</tissue>
    </source>
</reference>
<feature type="region of interest" description="Disordered" evidence="1">
    <location>
        <begin position="1937"/>
        <end position="2138"/>
    </location>
</feature>
<dbReference type="Pfam" id="PF05641">
    <property type="entry name" value="Agenet"/>
    <property type="match status" value="1"/>
</dbReference>
<dbReference type="EMBL" id="PJQY01000288">
    <property type="protein sequence ID" value="PQQ13708.1"/>
    <property type="molecule type" value="Genomic_DNA"/>
</dbReference>
<dbReference type="InterPro" id="IPR008395">
    <property type="entry name" value="Agenet-like_dom"/>
</dbReference>
<feature type="region of interest" description="Disordered" evidence="1">
    <location>
        <begin position="1219"/>
        <end position="1272"/>
    </location>
</feature>
<feature type="region of interest" description="Disordered" evidence="1">
    <location>
        <begin position="1"/>
        <end position="58"/>
    </location>
</feature>